<dbReference type="EMBL" id="VIRB01000145">
    <property type="protein sequence ID" value="NDO71786.1"/>
    <property type="molecule type" value="Genomic_DNA"/>
</dbReference>
<dbReference type="AlphaFoldDB" id="A0A9X5H9S0"/>
<dbReference type="OrthoDB" id="9814992at2"/>
<accession>A0A9X5H9S0</accession>
<proteinExistence type="predicted"/>
<sequence>MNILPEVINHYNIYNDAKRLIGVSGEVELPELEAITDTIEGAGVLGEIEDPVTGQFSSMKIKIPFSVLYEDLFSLMNTTKPPQLTLRGSMQCMNPETGETDYYPVKIVLRGKASTTTLGKVAKGKKGEPEIEMEILYIKILIANKTRLELDKLNFKFVLNGVDMLAKIRSQV</sequence>
<dbReference type="Proteomes" id="UP000474104">
    <property type="component" value="Unassembled WGS sequence"/>
</dbReference>
<dbReference type="InterPro" id="IPR006498">
    <property type="entry name" value="Tail_tube"/>
</dbReference>
<reference evidence="1 2" key="1">
    <citation type="submission" date="2019-07" db="EMBL/GenBank/DDBJ databases">
        <title>Draft genome sequences of 15 bacterial species constituting the stable defined intestinal microbiota of the GM15 gnotobiotic mouse model.</title>
        <authorList>
            <person name="Elie C."/>
            <person name="Mathieu A."/>
            <person name="Saliou A."/>
            <person name="Darnaud M."/>
            <person name="Leulier F."/>
            <person name="Tamellini A."/>
        </authorList>
    </citation>
    <scope>NUCLEOTIDE SEQUENCE [LARGE SCALE GENOMIC DNA]</scope>
    <source>
        <strain evidence="2">ASF 502</strain>
    </source>
</reference>
<protein>
    <submittedName>
        <fullName evidence="1">Phage tail protein</fullName>
    </submittedName>
</protein>
<name>A0A9X5H9S0_9FIRM</name>
<evidence type="ECO:0000313" key="1">
    <source>
        <dbReference type="EMBL" id="NDO71786.1"/>
    </source>
</evidence>
<comment type="caution">
    <text evidence="1">The sequence shown here is derived from an EMBL/GenBank/DDBJ whole genome shotgun (WGS) entry which is preliminary data.</text>
</comment>
<organism evidence="1 2">
    <name type="scientific">Schaedlerella arabinosiphila</name>
    <dbReference type="NCBI Taxonomy" id="2044587"/>
    <lineage>
        <taxon>Bacteria</taxon>
        <taxon>Bacillati</taxon>
        <taxon>Bacillota</taxon>
        <taxon>Clostridia</taxon>
        <taxon>Lachnospirales</taxon>
        <taxon>Lachnospiraceae</taxon>
        <taxon>Schaedlerella</taxon>
    </lineage>
</organism>
<gene>
    <name evidence="1" type="ORF">FMM80_25270</name>
</gene>
<evidence type="ECO:0000313" key="2">
    <source>
        <dbReference type="Proteomes" id="UP000474104"/>
    </source>
</evidence>
<dbReference type="RefSeq" id="WP_004081398.1">
    <property type="nucleotide sequence ID" value="NZ_VIRB01000145.1"/>
</dbReference>
<dbReference type="Pfam" id="PF04985">
    <property type="entry name" value="Phage_tube"/>
    <property type="match status" value="1"/>
</dbReference>